<feature type="domain" description="RDD" evidence="7">
    <location>
        <begin position="8"/>
        <end position="128"/>
    </location>
</feature>
<dbReference type="KEGG" id="csm:CSUB8521_1714"/>
<evidence type="ECO:0000256" key="5">
    <source>
        <dbReference type="ARBA" id="ARBA00023136"/>
    </source>
</evidence>
<evidence type="ECO:0000259" key="7">
    <source>
        <dbReference type="Pfam" id="PF06271"/>
    </source>
</evidence>
<sequence>MKTKAKIATRFLRFKAFLIDLFLLYVPILYLFYFTLGSKEAFLNNQFIIFLCSLIFGILQALFLTKKAQSPGLKAYDLYLVDLKNGHKLNFFRILLRYIFFVISFGFLIGFLVSFLRKDSLALHDILSQSAVVTKVEK</sequence>
<dbReference type="EMBL" id="CP007772">
    <property type="protein sequence ID" value="AJC91515.1"/>
    <property type="molecule type" value="Genomic_DNA"/>
</dbReference>
<organism evidence="8 9">
    <name type="scientific">Campylobacter subantarcticus LMG 24374</name>
    <dbReference type="NCBI Taxonomy" id="1388751"/>
    <lineage>
        <taxon>Bacteria</taxon>
        <taxon>Pseudomonadati</taxon>
        <taxon>Campylobacterota</taxon>
        <taxon>Epsilonproteobacteria</taxon>
        <taxon>Campylobacterales</taxon>
        <taxon>Campylobacteraceae</taxon>
        <taxon>Campylobacter</taxon>
    </lineage>
</organism>
<feature type="transmembrane region" description="Helical" evidence="6">
    <location>
        <begin position="12"/>
        <end position="34"/>
    </location>
</feature>
<evidence type="ECO:0000313" key="9">
    <source>
        <dbReference type="Proteomes" id="UP000031135"/>
    </source>
</evidence>
<dbReference type="HOGENOM" id="CLU_121376_0_0_7"/>
<keyword evidence="3 6" id="KW-0812">Transmembrane</keyword>
<keyword evidence="4 6" id="KW-1133">Transmembrane helix</keyword>
<dbReference type="AlphaFoldDB" id="A0A0A8HCZ5"/>
<evidence type="ECO:0000256" key="4">
    <source>
        <dbReference type="ARBA" id="ARBA00022989"/>
    </source>
</evidence>
<keyword evidence="2" id="KW-1003">Cell membrane</keyword>
<accession>A0A0A8HCZ5</accession>
<dbReference type="Proteomes" id="UP000031135">
    <property type="component" value="Chromosome"/>
</dbReference>
<protein>
    <recommendedName>
        <fullName evidence="7">RDD domain-containing protein</fullName>
    </recommendedName>
</protein>
<gene>
    <name evidence="8" type="ORF">CSUB8521_1714</name>
</gene>
<proteinExistence type="predicted"/>
<dbReference type="GO" id="GO:0005886">
    <property type="term" value="C:plasma membrane"/>
    <property type="evidence" value="ECO:0007669"/>
    <property type="project" value="UniProtKB-SubCell"/>
</dbReference>
<evidence type="ECO:0000256" key="1">
    <source>
        <dbReference type="ARBA" id="ARBA00004651"/>
    </source>
</evidence>
<evidence type="ECO:0000256" key="3">
    <source>
        <dbReference type="ARBA" id="ARBA00022692"/>
    </source>
</evidence>
<dbReference type="InterPro" id="IPR010432">
    <property type="entry name" value="RDD"/>
</dbReference>
<comment type="subcellular location">
    <subcellularLocation>
        <location evidence="1">Cell membrane</location>
        <topology evidence="1">Multi-pass membrane protein</topology>
    </subcellularLocation>
</comment>
<dbReference type="Pfam" id="PF06271">
    <property type="entry name" value="RDD"/>
    <property type="match status" value="1"/>
</dbReference>
<evidence type="ECO:0000313" key="8">
    <source>
        <dbReference type="EMBL" id="AJC91515.1"/>
    </source>
</evidence>
<feature type="transmembrane region" description="Helical" evidence="6">
    <location>
        <begin position="94"/>
        <end position="116"/>
    </location>
</feature>
<evidence type="ECO:0000256" key="2">
    <source>
        <dbReference type="ARBA" id="ARBA00022475"/>
    </source>
</evidence>
<reference evidence="8 9" key="1">
    <citation type="journal article" date="2014" name="Genome Biol. Evol.">
        <title>Comparative Genomics of the Campylobacter lari Group.</title>
        <authorList>
            <person name="Miller W.G."/>
            <person name="Yee E."/>
            <person name="Chapman M.H."/>
            <person name="Smith T.P."/>
            <person name="Bono J.L."/>
            <person name="Huynh S."/>
            <person name="Parker C.T."/>
            <person name="Vandamme P."/>
            <person name="Luong K."/>
            <person name="Korlach J."/>
        </authorList>
    </citation>
    <scope>NUCLEOTIDE SEQUENCE [LARGE SCALE GENOMIC DNA]</scope>
    <source>
        <strain evidence="8 9">LMG 24374</strain>
    </source>
</reference>
<feature type="transmembrane region" description="Helical" evidence="6">
    <location>
        <begin position="46"/>
        <end position="64"/>
    </location>
</feature>
<dbReference type="InterPro" id="IPR051791">
    <property type="entry name" value="Pra-immunoreactive"/>
</dbReference>
<dbReference type="PANTHER" id="PTHR36115">
    <property type="entry name" value="PROLINE-RICH ANTIGEN HOMOLOG-RELATED"/>
    <property type="match status" value="1"/>
</dbReference>
<evidence type="ECO:0000256" key="6">
    <source>
        <dbReference type="SAM" id="Phobius"/>
    </source>
</evidence>
<dbReference type="OrthoDB" id="5349007at2"/>
<dbReference type="RefSeq" id="WP_039664671.1">
    <property type="nucleotide sequence ID" value="NZ_CP007772.1"/>
</dbReference>
<keyword evidence="5 6" id="KW-0472">Membrane</keyword>
<name>A0A0A8HCZ5_9BACT</name>